<sequence>MTRPLQIDLTGLRILPGGEPIQFLAREILAGAQSLEDAVTSASAKWRGLGGMYCAPEQDLVLRAFDAPLAQTREYVASNSVFRAALDRFGSDLISIEAQRRSLEAEIEAACLHLDGALQELRRQDAPLQVGDALRAAVAEPLRAKARALVEHFEQAQRDCLGALTRISRSAPDVVATFPSSRLDLSSALRRDLDEAFFKAAARDAAPEDIRALYAQLSLLGPELLHELGRRPDAQLFMAGMSPHEEANFWAKLNGPQQAALAAALPALVGNLEGAPYTVRDSANRRVLAAVHRDLDRVAGAAAGTAAATDAAGQLERFRQSERRRAMTALLAALDSPGPEPRQLMSFDPGANVPLAAISVGEGLDTAANVSFLVPGMNTSAKSAPSLVGSAQSLGREQRRSGAHGESTAVVAYLGYETPTEATVGGMASAEKGAPALAAALDGLYVARTVGEAPPPDVHVVAHSYGTTMAALALEQTQYRVTSAVLLASAGVQPGSARDLNVDLATDGAGDVYVTLASEDRLAEVGTAVSKIVAVLTLDPGAARISPVEKSWGARIFSSDEVTAAGRTFKPVAGHGLNSYLAQESFSMYFTALVTAGREDDALALVMVGT</sequence>
<dbReference type="GO" id="GO:0016787">
    <property type="term" value="F:hydrolase activity"/>
    <property type="evidence" value="ECO:0007669"/>
    <property type="project" value="UniProtKB-KW"/>
</dbReference>
<evidence type="ECO:0000259" key="1">
    <source>
        <dbReference type="Pfam" id="PF06259"/>
    </source>
</evidence>
<dbReference type="SUPFAM" id="SSF53474">
    <property type="entry name" value="alpha/beta-Hydrolases"/>
    <property type="match status" value="1"/>
</dbReference>
<accession>A0ABZ2ZXM6</accession>
<gene>
    <name evidence="2" type="ORF">AAE021_12570</name>
</gene>
<dbReference type="Gene3D" id="3.40.50.1820">
    <property type="entry name" value="alpha/beta hydrolase"/>
    <property type="match status" value="1"/>
</dbReference>
<feature type="domain" description="DUF1023" evidence="1">
    <location>
        <begin position="353"/>
        <end position="525"/>
    </location>
</feature>
<evidence type="ECO:0000313" key="2">
    <source>
        <dbReference type="EMBL" id="WZP15017.1"/>
    </source>
</evidence>
<keyword evidence="2" id="KW-0378">Hydrolase</keyword>
<dbReference type="InterPro" id="IPR029058">
    <property type="entry name" value="AB_hydrolase_fold"/>
</dbReference>
<reference evidence="2 3" key="1">
    <citation type="submission" date="2024-04" db="EMBL/GenBank/DDBJ databases">
        <title>Arthrobacter sp. from Plains bison fecal sample.</title>
        <authorList>
            <person name="Ruzzini A."/>
        </authorList>
    </citation>
    <scope>NUCLEOTIDE SEQUENCE [LARGE SCALE GENOMIC DNA]</scope>
    <source>
        <strain evidence="2 3">EINP1</strain>
    </source>
</reference>
<proteinExistence type="predicted"/>
<dbReference type="Pfam" id="PF06259">
    <property type="entry name" value="Abhydrolase_8"/>
    <property type="match status" value="1"/>
</dbReference>
<name>A0ABZ2ZXM6_9MICC</name>
<dbReference type="EMBL" id="CP151657">
    <property type="protein sequence ID" value="WZP15017.1"/>
    <property type="molecule type" value="Genomic_DNA"/>
</dbReference>
<dbReference type="InterPro" id="IPR010427">
    <property type="entry name" value="DUF1023"/>
</dbReference>
<keyword evidence="3" id="KW-1185">Reference proteome</keyword>
<organism evidence="2 3">
    <name type="scientific">Arthrobacter citreus</name>
    <dbReference type="NCBI Taxonomy" id="1670"/>
    <lineage>
        <taxon>Bacteria</taxon>
        <taxon>Bacillati</taxon>
        <taxon>Actinomycetota</taxon>
        <taxon>Actinomycetes</taxon>
        <taxon>Micrococcales</taxon>
        <taxon>Micrococcaceae</taxon>
        <taxon>Arthrobacter</taxon>
    </lineage>
</organism>
<dbReference type="RefSeq" id="WP_342022680.1">
    <property type="nucleotide sequence ID" value="NZ_CP151657.1"/>
</dbReference>
<evidence type="ECO:0000313" key="3">
    <source>
        <dbReference type="Proteomes" id="UP001448858"/>
    </source>
</evidence>
<protein>
    <submittedName>
        <fullName evidence="2">Alpha/beta hydrolase</fullName>
    </submittedName>
</protein>
<dbReference type="Proteomes" id="UP001448858">
    <property type="component" value="Chromosome"/>
</dbReference>